<feature type="transmembrane region" description="Helical" evidence="8">
    <location>
        <begin position="227"/>
        <end position="250"/>
    </location>
</feature>
<feature type="transmembrane region" description="Helical" evidence="8">
    <location>
        <begin position="338"/>
        <end position="358"/>
    </location>
</feature>
<dbReference type="GO" id="GO:0016758">
    <property type="term" value="F:hexosyltransferase activity"/>
    <property type="evidence" value="ECO:0007669"/>
    <property type="project" value="InterPro"/>
</dbReference>
<comment type="subcellular location">
    <subcellularLocation>
        <location evidence="1">Cell membrane</location>
        <topology evidence="1">Multi-pass membrane protein</topology>
    </subcellularLocation>
</comment>
<evidence type="ECO:0000256" key="6">
    <source>
        <dbReference type="ARBA" id="ARBA00023136"/>
    </source>
</evidence>
<feature type="transmembrane region" description="Helical" evidence="8">
    <location>
        <begin position="378"/>
        <end position="399"/>
    </location>
</feature>
<proteinExistence type="inferred from homology"/>
<feature type="transmembrane region" description="Helical" evidence="8">
    <location>
        <begin position="200"/>
        <end position="221"/>
    </location>
</feature>
<feature type="transmembrane region" description="Helical" evidence="8">
    <location>
        <begin position="21"/>
        <end position="37"/>
    </location>
</feature>
<dbReference type="Proteomes" id="UP000238338">
    <property type="component" value="Unassembled WGS sequence"/>
</dbReference>
<keyword evidence="4 8" id="KW-0812">Transmembrane</keyword>
<dbReference type="Pfam" id="PF09594">
    <property type="entry name" value="GT87"/>
    <property type="match status" value="1"/>
</dbReference>
<comment type="similarity">
    <text evidence="7">Belongs to the glycosyltransferase 87 family.</text>
</comment>
<evidence type="ECO:0000256" key="4">
    <source>
        <dbReference type="ARBA" id="ARBA00022692"/>
    </source>
</evidence>
<dbReference type="AlphaFoldDB" id="A0A2S8S6I9"/>
<evidence type="ECO:0000313" key="10">
    <source>
        <dbReference type="Proteomes" id="UP000238338"/>
    </source>
</evidence>
<keyword evidence="5 8" id="KW-1133">Transmembrane helix</keyword>
<feature type="transmembrane region" description="Helical" evidence="8">
    <location>
        <begin position="150"/>
        <end position="170"/>
    </location>
</feature>
<feature type="transmembrane region" description="Helical" evidence="8">
    <location>
        <begin position="303"/>
        <end position="326"/>
    </location>
</feature>
<feature type="transmembrane region" description="Helical" evidence="8">
    <location>
        <begin position="118"/>
        <end position="138"/>
    </location>
</feature>
<sequence>MDIAEPSPAVAMTAVSPAQDLRRAVVLLALWTLYAIWRQWGHWPDDLSALYIAGHLWQTGQSDLIYAAPPGFFGGHAASWDPVMADLGIAGKVTFPYVYPPLWAALLGPVTDLMGPQAFADAVLLIQMPMLAASVLMAARLMRPATMPMLTWALIGIVILLASTQSYIALWHNQPTITVGFLVLLCFTCLDADRPIAAGAALALAAAIKLTPAALVLILLLDRQYRATLSFAAFGAALGLLSLAVTGTALHETFLNSLGLIREGALMSAVNVSLLPALMSLGAALGLGPAFDTQSHFAILAPIPGWLSTGLTLTALALTTAFLMALKDKPGPERRATGLFALWLILTLFGPLGWQHYYLLPLLLLPGLIARLSPRAGLLLGLAIALPSTRFVFLTIGFLPWPVANYVWLACPGWLAVLLTLYVRARRAA</sequence>
<accession>A0A2S8S6I9</accession>
<keyword evidence="3" id="KW-0808">Transferase</keyword>
<reference evidence="9 10" key="1">
    <citation type="submission" date="2018-02" db="EMBL/GenBank/DDBJ databases">
        <title>Genomic Encyclopedia of Archaeal and Bacterial Type Strains, Phase II (KMG-II): from individual species to whole genera.</title>
        <authorList>
            <person name="Goeker M."/>
        </authorList>
    </citation>
    <scope>NUCLEOTIDE SEQUENCE [LARGE SCALE GENOMIC DNA]</scope>
    <source>
        <strain evidence="9 10">DSM 18921</strain>
    </source>
</reference>
<dbReference type="EMBL" id="PVEP01000005">
    <property type="protein sequence ID" value="PQV56431.1"/>
    <property type="molecule type" value="Genomic_DNA"/>
</dbReference>
<organism evidence="9 10">
    <name type="scientific">Albidovulum denitrificans</name>
    <dbReference type="NCBI Taxonomy" id="404881"/>
    <lineage>
        <taxon>Bacteria</taxon>
        <taxon>Pseudomonadati</taxon>
        <taxon>Pseudomonadota</taxon>
        <taxon>Alphaproteobacteria</taxon>
        <taxon>Rhodobacterales</taxon>
        <taxon>Paracoccaceae</taxon>
        <taxon>Albidovulum</taxon>
    </lineage>
</organism>
<name>A0A2S8S6I9_9RHOB</name>
<keyword evidence="10" id="KW-1185">Reference proteome</keyword>
<evidence type="ECO:0000256" key="1">
    <source>
        <dbReference type="ARBA" id="ARBA00004651"/>
    </source>
</evidence>
<evidence type="ECO:0000256" key="5">
    <source>
        <dbReference type="ARBA" id="ARBA00022989"/>
    </source>
</evidence>
<evidence type="ECO:0000256" key="2">
    <source>
        <dbReference type="ARBA" id="ARBA00022475"/>
    </source>
</evidence>
<keyword evidence="2" id="KW-1003">Cell membrane</keyword>
<evidence type="ECO:0000256" key="7">
    <source>
        <dbReference type="ARBA" id="ARBA00024033"/>
    </source>
</evidence>
<feature type="transmembrane region" description="Helical" evidence="8">
    <location>
        <begin position="406"/>
        <end position="425"/>
    </location>
</feature>
<dbReference type="OrthoDB" id="7865847at2"/>
<gene>
    <name evidence="9" type="ORF">LX70_02697</name>
</gene>
<dbReference type="GO" id="GO:0005886">
    <property type="term" value="C:plasma membrane"/>
    <property type="evidence" value="ECO:0007669"/>
    <property type="project" value="UniProtKB-SubCell"/>
</dbReference>
<keyword evidence="6 8" id="KW-0472">Membrane</keyword>
<comment type="caution">
    <text evidence="9">The sequence shown here is derived from an EMBL/GenBank/DDBJ whole genome shotgun (WGS) entry which is preliminary data.</text>
</comment>
<evidence type="ECO:0000313" key="9">
    <source>
        <dbReference type="EMBL" id="PQV56431.1"/>
    </source>
</evidence>
<dbReference type="InterPro" id="IPR018584">
    <property type="entry name" value="GT87"/>
</dbReference>
<evidence type="ECO:0000256" key="8">
    <source>
        <dbReference type="SAM" id="Phobius"/>
    </source>
</evidence>
<feature type="transmembrane region" description="Helical" evidence="8">
    <location>
        <begin position="270"/>
        <end position="291"/>
    </location>
</feature>
<evidence type="ECO:0000256" key="3">
    <source>
        <dbReference type="ARBA" id="ARBA00022679"/>
    </source>
</evidence>
<protein>
    <submittedName>
        <fullName evidence="9">Uncharacterized protein DUF2029</fullName>
    </submittedName>
</protein>